<feature type="compositionally biased region" description="Polar residues" evidence="1">
    <location>
        <begin position="1"/>
        <end position="15"/>
    </location>
</feature>
<dbReference type="AlphaFoldDB" id="A0AA38NHN4"/>
<gene>
    <name evidence="2" type="ORF">GGU10DRAFT_379624</name>
</gene>
<feature type="compositionally biased region" description="Basic and acidic residues" evidence="1">
    <location>
        <begin position="59"/>
        <end position="71"/>
    </location>
</feature>
<keyword evidence="3" id="KW-1185">Reference proteome</keyword>
<feature type="region of interest" description="Disordered" evidence="1">
    <location>
        <begin position="278"/>
        <end position="301"/>
    </location>
</feature>
<dbReference type="EMBL" id="MU793570">
    <property type="protein sequence ID" value="KAJ3781352.1"/>
    <property type="molecule type" value="Genomic_DNA"/>
</dbReference>
<protein>
    <submittedName>
        <fullName evidence="2">Uncharacterized protein</fullName>
    </submittedName>
</protein>
<feature type="region of interest" description="Disordered" evidence="1">
    <location>
        <begin position="354"/>
        <end position="398"/>
    </location>
</feature>
<sequence>MDLFTDSNSDSSSAHHTIRRGRRLRNARNRRRVVSDDMDVDYDINLENTDSEALDVVMKEPDNEDKEKYNENDVDETTEVEKMLVGTSDEDFENDNSHFPRLFGRKISDGGDEDPYLSDSAVGEWSTAGEWVYTIDMQGPLAKFSELSAKKAQKKKEARAEEHRKFWADKKDHGLEDIQDRLQRFSDEVSSRIPEGDKASGILESFSDEMIEEMEKFLKDFDLSAANLDSSSNSEIIARSSLQSDQAYQQHLKPEVLKGPGVPQPLVLIERHTVTVTRIKPTITPGGKPPESTHGVPSEDAKRLKGRLESYFENVWSFRKDTVDIKFDEHIQYGLNLDVEGDFMIDRSRSTSGFVSASSSSRSHPFLSPSRSPPPDGEFVEVFSGTSSVNSDGFVTRA</sequence>
<feature type="compositionally biased region" description="Basic residues" evidence="1">
    <location>
        <begin position="16"/>
        <end position="32"/>
    </location>
</feature>
<feature type="region of interest" description="Disordered" evidence="1">
    <location>
        <begin position="59"/>
        <end position="79"/>
    </location>
</feature>
<evidence type="ECO:0000313" key="3">
    <source>
        <dbReference type="Proteomes" id="UP001163798"/>
    </source>
</evidence>
<feature type="region of interest" description="Disordered" evidence="1">
    <location>
        <begin position="1"/>
        <end position="32"/>
    </location>
</feature>
<name>A0AA38NHN4_9AGAR</name>
<reference evidence="2" key="1">
    <citation type="submission" date="2022-08" db="EMBL/GenBank/DDBJ databases">
        <authorList>
            <consortium name="DOE Joint Genome Institute"/>
            <person name="Min B."/>
            <person name="Riley R."/>
            <person name="Sierra-Patev S."/>
            <person name="Naranjo-Ortiz M."/>
            <person name="Looney B."/>
            <person name="Konkel Z."/>
            <person name="Slot J.C."/>
            <person name="Sakamoto Y."/>
            <person name="Steenwyk J.L."/>
            <person name="Rokas A."/>
            <person name="Carro J."/>
            <person name="Camarero S."/>
            <person name="Ferreira P."/>
            <person name="Molpeceres G."/>
            <person name="Ruiz-Duenas F.J."/>
            <person name="Serrano A."/>
            <person name="Henrissat B."/>
            <person name="Drula E."/>
            <person name="Hughes K.W."/>
            <person name="Mata J.L."/>
            <person name="Ishikawa N.K."/>
            <person name="Vargas-Isla R."/>
            <person name="Ushijima S."/>
            <person name="Smith C.A."/>
            <person name="Ahrendt S."/>
            <person name="Andreopoulos W."/>
            <person name="He G."/>
            <person name="Labutti K."/>
            <person name="Lipzen A."/>
            <person name="Ng V."/>
            <person name="Sandor L."/>
            <person name="Barry K."/>
            <person name="Martinez A.T."/>
            <person name="Xiao Y."/>
            <person name="Gibbons J.G."/>
            <person name="Terashima K."/>
            <person name="Hibbett D.S."/>
            <person name="Grigoriev I.V."/>
        </authorList>
    </citation>
    <scope>NUCLEOTIDE SEQUENCE</scope>
    <source>
        <strain evidence="2">TFB10291</strain>
    </source>
</reference>
<accession>A0AA38NHN4</accession>
<feature type="compositionally biased region" description="Polar residues" evidence="1">
    <location>
        <begin position="384"/>
        <end position="398"/>
    </location>
</feature>
<dbReference type="Proteomes" id="UP001163798">
    <property type="component" value="Unassembled WGS sequence"/>
</dbReference>
<evidence type="ECO:0000313" key="2">
    <source>
        <dbReference type="EMBL" id="KAJ3781352.1"/>
    </source>
</evidence>
<evidence type="ECO:0000256" key="1">
    <source>
        <dbReference type="SAM" id="MobiDB-lite"/>
    </source>
</evidence>
<proteinExistence type="predicted"/>
<comment type="caution">
    <text evidence="2">The sequence shown here is derived from an EMBL/GenBank/DDBJ whole genome shotgun (WGS) entry which is preliminary data.</text>
</comment>
<organism evidence="2 3">
    <name type="scientific">Lentinula aff. detonsa</name>
    <dbReference type="NCBI Taxonomy" id="2804958"/>
    <lineage>
        <taxon>Eukaryota</taxon>
        <taxon>Fungi</taxon>
        <taxon>Dikarya</taxon>
        <taxon>Basidiomycota</taxon>
        <taxon>Agaricomycotina</taxon>
        <taxon>Agaricomycetes</taxon>
        <taxon>Agaricomycetidae</taxon>
        <taxon>Agaricales</taxon>
        <taxon>Marasmiineae</taxon>
        <taxon>Omphalotaceae</taxon>
        <taxon>Lentinula</taxon>
    </lineage>
</organism>
<feature type="compositionally biased region" description="Low complexity" evidence="1">
    <location>
        <begin position="354"/>
        <end position="370"/>
    </location>
</feature>